<dbReference type="InterPro" id="IPR033932">
    <property type="entry name" value="YtcJ-like"/>
</dbReference>
<reference evidence="2 3" key="1">
    <citation type="submission" date="2019-11" db="EMBL/GenBank/DDBJ databases">
        <title>Comparative genomics of hydrocarbon-degrading Desulfosarcina strains.</title>
        <authorList>
            <person name="Watanabe M."/>
            <person name="Kojima H."/>
            <person name="Fukui M."/>
        </authorList>
    </citation>
    <scope>NUCLEOTIDE SEQUENCE [LARGE SCALE GENOMIC DNA]</scope>
    <source>
        <strain evidence="2 3">PL12</strain>
    </source>
</reference>
<dbReference type="Pfam" id="PF07969">
    <property type="entry name" value="Amidohydro_3"/>
    <property type="match status" value="1"/>
</dbReference>
<dbReference type="Proteomes" id="UP000427906">
    <property type="component" value="Chromosome"/>
</dbReference>
<dbReference type="SUPFAM" id="SSF51338">
    <property type="entry name" value="Composite domain of metallo-dependent hydrolases"/>
    <property type="match status" value="1"/>
</dbReference>
<dbReference type="GO" id="GO:0016810">
    <property type="term" value="F:hydrolase activity, acting on carbon-nitrogen (but not peptide) bonds"/>
    <property type="evidence" value="ECO:0007669"/>
    <property type="project" value="InterPro"/>
</dbReference>
<feature type="domain" description="Amidohydrolase 3" evidence="1">
    <location>
        <begin position="52"/>
        <end position="523"/>
    </location>
</feature>
<name>A0A5K7YSA8_9BACT</name>
<dbReference type="RefSeq" id="WP_167527939.1">
    <property type="nucleotide sequence ID" value="NZ_AP021874.1"/>
</dbReference>
<evidence type="ECO:0000259" key="1">
    <source>
        <dbReference type="Pfam" id="PF07969"/>
    </source>
</evidence>
<evidence type="ECO:0000313" key="3">
    <source>
        <dbReference type="Proteomes" id="UP000427906"/>
    </source>
</evidence>
<dbReference type="AlphaFoldDB" id="A0A5K7YSA8"/>
<sequence>MNFTIYSSDIFTCDPSRPRAEAIAVRDGKIAAVGTNAQVRNACAPAGPVLELPGRLITPGFTDSHTHFNRLGQSLGWVSLKGLSSIAECREKIRSAVSQTPPGQWIVGMGWNHNQWTDNREPDRSDLDDITPDHPVMMVRACCHSIWVNTRALDVAGLTAASPEPPGGKIDREPGSGHPTGLIREARNLIQDHIPAPALEARKAALLSAQEEALRLGFTGVHTMESLAEWEAAAALEKEGRLKMRLYHLFQGDELDAVARRGITPGSGSDRLWFGHAKLFADGSMGAKTALMHDPYEDDPTDFGIPFLEPAVLDERVAYACSLGWSVAIHAIGDKAVTHSLDAIARARKTGPGRLPDRIEHIQVCRPDDVRRFNDLGVVASVQPVFVPTDWPAAQRLWGQRCINGYAWKTILDAGIGTQFGSDCPIEPIDFRFGLHAAVTRQTVDGDPEGGWYPDQRLTLAQGIHGFTVQPALTSGRGALLGTLTPGKWADMTVLRHNLFDLGPDEWLSTEAEMTIVQGEIVFQQR</sequence>
<proteinExistence type="predicted"/>
<gene>
    <name evidence="2" type="ORF">DSCA_49730</name>
</gene>
<accession>A0A5K7YSA8</accession>
<evidence type="ECO:0000313" key="2">
    <source>
        <dbReference type="EMBL" id="BBO71043.1"/>
    </source>
</evidence>
<protein>
    <submittedName>
        <fullName evidence="2">Amidohydrolase</fullName>
    </submittedName>
</protein>
<dbReference type="KEGG" id="dalk:DSCA_49730"/>
<dbReference type="SUPFAM" id="SSF51556">
    <property type="entry name" value="Metallo-dependent hydrolases"/>
    <property type="match status" value="1"/>
</dbReference>
<dbReference type="InterPro" id="IPR011059">
    <property type="entry name" value="Metal-dep_hydrolase_composite"/>
</dbReference>
<dbReference type="CDD" id="cd01300">
    <property type="entry name" value="YtcJ_like"/>
    <property type="match status" value="1"/>
</dbReference>
<dbReference type="Gene3D" id="3.20.20.140">
    <property type="entry name" value="Metal-dependent hydrolases"/>
    <property type="match status" value="1"/>
</dbReference>
<dbReference type="InterPro" id="IPR013108">
    <property type="entry name" value="Amidohydro_3"/>
</dbReference>
<keyword evidence="2" id="KW-0378">Hydrolase</keyword>
<keyword evidence="3" id="KW-1185">Reference proteome</keyword>
<dbReference type="Gene3D" id="3.10.310.70">
    <property type="match status" value="1"/>
</dbReference>
<dbReference type="PANTHER" id="PTHR22642:SF2">
    <property type="entry name" value="PROTEIN LONG AFTER FAR-RED 3"/>
    <property type="match status" value="1"/>
</dbReference>
<organism evidence="2 3">
    <name type="scientific">Desulfosarcina alkanivorans</name>
    <dbReference type="NCBI Taxonomy" id="571177"/>
    <lineage>
        <taxon>Bacteria</taxon>
        <taxon>Pseudomonadati</taxon>
        <taxon>Thermodesulfobacteriota</taxon>
        <taxon>Desulfobacteria</taxon>
        <taxon>Desulfobacterales</taxon>
        <taxon>Desulfosarcinaceae</taxon>
        <taxon>Desulfosarcina</taxon>
    </lineage>
</organism>
<dbReference type="EMBL" id="AP021874">
    <property type="protein sequence ID" value="BBO71043.1"/>
    <property type="molecule type" value="Genomic_DNA"/>
</dbReference>
<dbReference type="PANTHER" id="PTHR22642">
    <property type="entry name" value="IMIDAZOLONEPROPIONASE"/>
    <property type="match status" value="1"/>
</dbReference>
<dbReference type="InterPro" id="IPR032466">
    <property type="entry name" value="Metal_Hydrolase"/>
</dbReference>
<dbReference type="Gene3D" id="2.30.40.10">
    <property type="entry name" value="Urease, subunit C, domain 1"/>
    <property type="match status" value="1"/>
</dbReference>